<evidence type="ECO:0000313" key="4">
    <source>
        <dbReference type="Proteomes" id="UP001303160"/>
    </source>
</evidence>
<feature type="signal peptide" evidence="2">
    <location>
        <begin position="1"/>
        <end position="15"/>
    </location>
</feature>
<protein>
    <submittedName>
        <fullName evidence="3">Uncharacterized protein</fullName>
    </submittedName>
</protein>
<evidence type="ECO:0000256" key="2">
    <source>
        <dbReference type="SAM" id="SignalP"/>
    </source>
</evidence>
<accession>A0AAN6XA90</accession>
<organism evidence="3 4">
    <name type="scientific">Triangularia verruculosa</name>
    <dbReference type="NCBI Taxonomy" id="2587418"/>
    <lineage>
        <taxon>Eukaryota</taxon>
        <taxon>Fungi</taxon>
        <taxon>Dikarya</taxon>
        <taxon>Ascomycota</taxon>
        <taxon>Pezizomycotina</taxon>
        <taxon>Sordariomycetes</taxon>
        <taxon>Sordariomycetidae</taxon>
        <taxon>Sordariales</taxon>
        <taxon>Podosporaceae</taxon>
        <taxon>Triangularia</taxon>
    </lineage>
</organism>
<dbReference type="EMBL" id="MU863975">
    <property type="protein sequence ID" value="KAK4196860.1"/>
    <property type="molecule type" value="Genomic_DNA"/>
</dbReference>
<dbReference type="Proteomes" id="UP001303160">
    <property type="component" value="Unassembled WGS sequence"/>
</dbReference>
<dbReference type="AlphaFoldDB" id="A0AAN6XA90"/>
<proteinExistence type="predicted"/>
<feature type="chain" id="PRO_5042945972" evidence="2">
    <location>
        <begin position="16"/>
        <end position="146"/>
    </location>
</feature>
<name>A0AAN6XA90_9PEZI</name>
<keyword evidence="2" id="KW-0732">Signal</keyword>
<feature type="compositionally biased region" description="Basic and acidic residues" evidence="1">
    <location>
        <begin position="91"/>
        <end position="146"/>
    </location>
</feature>
<keyword evidence="4" id="KW-1185">Reference proteome</keyword>
<gene>
    <name evidence="3" type="ORF">QBC40DRAFT_257616</name>
</gene>
<reference evidence="3" key="2">
    <citation type="submission" date="2023-05" db="EMBL/GenBank/DDBJ databases">
        <authorList>
            <consortium name="Lawrence Berkeley National Laboratory"/>
            <person name="Steindorff A."/>
            <person name="Hensen N."/>
            <person name="Bonometti L."/>
            <person name="Westerberg I."/>
            <person name="Brannstrom I.O."/>
            <person name="Guillou S."/>
            <person name="Cros-Aarteil S."/>
            <person name="Calhoun S."/>
            <person name="Haridas S."/>
            <person name="Kuo A."/>
            <person name="Mondo S."/>
            <person name="Pangilinan J."/>
            <person name="Riley R."/>
            <person name="Labutti K."/>
            <person name="Andreopoulos B."/>
            <person name="Lipzen A."/>
            <person name="Chen C."/>
            <person name="Yanf M."/>
            <person name="Daum C."/>
            <person name="Ng V."/>
            <person name="Clum A."/>
            <person name="Ohm R."/>
            <person name="Martin F."/>
            <person name="Silar P."/>
            <person name="Natvig D."/>
            <person name="Lalanne C."/>
            <person name="Gautier V."/>
            <person name="Ament-Velasquez S.L."/>
            <person name="Kruys A."/>
            <person name="Hutchinson M.I."/>
            <person name="Powell A.J."/>
            <person name="Barry K."/>
            <person name="Miller A.N."/>
            <person name="Grigoriev I.V."/>
            <person name="Debuchy R."/>
            <person name="Gladieux P."/>
            <person name="Thoren M.H."/>
            <person name="Johannesson H."/>
        </authorList>
    </citation>
    <scope>NUCLEOTIDE SEQUENCE</scope>
    <source>
        <strain evidence="3">CBS 315.58</strain>
    </source>
</reference>
<sequence>MRLNHLVAFASVALANSTIRVGGHHPIATTTVTETITTTVSAEISFTMVIEKPDATTMITLGGPSINVIVPEKGEIIFGTENLESMMEAMASKDFDRNEDGGESEDRGRGESQEEDQKVMNEKVKDEKVIEEKIMDEMSKQTQSER</sequence>
<reference evidence="3" key="1">
    <citation type="journal article" date="2023" name="Mol. Phylogenet. Evol.">
        <title>Genome-scale phylogeny and comparative genomics of the fungal order Sordariales.</title>
        <authorList>
            <person name="Hensen N."/>
            <person name="Bonometti L."/>
            <person name="Westerberg I."/>
            <person name="Brannstrom I.O."/>
            <person name="Guillou S."/>
            <person name="Cros-Aarteil S."/>
            <person name="Calhoun S."/>
            <person name="Haridas S."/>
            <person name="Kuo A."/>
            <person name="Mondo S."/>
            <person name="Pangilinan J."/>
            <person name="Riley R."/>
            <person name="LaButti K."/>
            <person name="Andreopoulos B."/>
            <person name="Lipzen A."/>
            <person name="Chen C."/>
            <person name="Yan M."/>
            <person name="Daum C."/>
            <person name="Ng V."/>
            <person name="Clum A."/>
            <person name="Steindorff A."/>
            <person name="Ohm R.A."/>
            <person name="Martin F."/>
            <person name="Silar P."/>
            <person name="Natvig D.O."/>
            <person name="Lalanne C."/>
            <person name="Gautier V."/>
            <person name="Ament-Velasquez S.L."/>
            <person name="Kruys A."/>
            <person name="Hutchinson M.I."/>
            <person name="Powell A.J."/>
            <person name="Barry K."/>
            <person name="Miller A.N."/>
            <person name="Grigoriev I.V."/>
            <person name="Debuchy R."/>
            <person name="Gladieux P."/>
            <person name="Hiltunen Thoren M."/>
            <person name="Johannesson H."/>
        </authorList>
    </citation>
    <scope>NUCLEOTIDE SEQUENCE</scope>
    <source>
        <strain evidence="3">CBS 315.58</strain>
    </source>
</reference>
<comment type="caution">
    <text evidence="3">The sequence shown here is derived from an EMBL/GenBank/DDBJ whole genome shotgun (WGS) entry which is preliminary data.</text>
</comment>
<feature type="region of interest" description="Disordered" evidence="1">
    <location>
        <begin position="88"/>
        <end position="146"/>
    </location>
</feature>
<evidence type="ECO:0000256" key="1">
    <source>
        <dbReference type="SAM" id="MobiDB-lite"/>
    </source>
</evidence>
<evidence type="ECO:0000313" key="3">
    <source>
        <dbReference type="EMBL" id="KAK4196860.1"/>
    </source>
</evidence>